<accession>A0AAF3F9G9</accession>
<sequence>MNHSDNGTYEGMLPCDQNVFTDEQIDMRLMGNMPISVFGMFTNLINIVVFLDVEMRVQLVNHFLLALSISDLLLLICNFFFLIFPVIAMMSTRVDLHNAYPVALWHAYPLALTTQTCGVYLTVLVSVHRYLGVCHPFRAKRWVSGRPVKTAIVGSILFSVLINVPSWFELMIVPCYAKSFSQTINFLSLTPLQQHRAYNIIAKVIGYTMVMFIIPFMTLIFVNCRILVALKQSKHLRNMHSSKKSTTSRSMVMNQFRMLKNSKYADLFQTLTRMTGIQNFRSPSFLKTNSNSVRDRSVTLMLLAIVAIFLFCNCLAFCNNLIDILQREGFISIRQGVFEMSVEIANILISLNSSSSIFVYMIFSSKYRAIIKHWLGLEKRKQINGVALTTALAAQKALELSVLPDEVENRRRKSNVEKFAQLQNLRQPLCRQTSSHSDVRIEEEICQDENSDARRTSSRRKLLRFATVQ</sequence>
<dbReference type="PROSITE" id="PS50262">
    <property type="entry name" value="G_PROTEIN_RECEP_F1_2"/>
    <property type="match status" value="1"/>
</dbReference>
<dbReference type="AlphaFoldDB" id="A0AAF3F9G9"/>
<evidence type="ECO:0000259" key="6">
    <source>
        <dbReference type="PROSITE" id="PS50262"/>
    </source>
</evidence>
<dbReference type="InterPro" id="IPR017452">
    <property type="entry name" value="GPCR_Rhodpsn_7TM"/>
</dbReference>
<dbReference type="Proteomes" id="UP000887575">
    <property type="component" value="Unassembled WGS sequence"/>
</dbReference>
<feature type="domain" description="G-protein coupled receptors family 1 profile" evidence="6">
    <location>
        <begin position="42"/>
        <end position="360"/>
    </location>
</feature>
<feature type="transmembrane region" description="Helical" evidence="5">
    <location>
        <begin position="204"/>
        <end position="230"/>
    </location>
</feature>
<evidence type="ECO:0000256" key="1">
    <source>
        <dbReference type="ARBA" id="ARBA00004370"/>
    </source>
</evidence>
<feature type="transmembrane region" description="Helical" evidence="5">
    <location>
        <begin position="148"/>
        <end position="168"/>
    </location>
</feature>
<evidence type="ECO:0000256" key="5">
    <source>
        <dbReference type="SAM" id="Phobius"/>
    </source>
</evidence>
<dbReference type="Gene3D" id="1.20.1070.10">
    <property type="entry name" value="Rhodopsin 7-helix transmembrane proteins"/>
    <property type="match status" value="1"/>
</dbReference>
<feature type="transmembrane region" description="Helical" evidence="5">
    <location>
        <begin position="107"/>
        <end position="127"/>
    </location>
</feature>
<dbReference type="WBParaSite" id="MBELARI_LOCUS3246">
    <property type="protein sequence ID" value="MBELARI_LOCUS3246"/>
    <property type="gene ID" value="MBELARI_LOCUS3246"/>
</dbReference>
<dbReference type="GO" id="GO:0004930">
    <property type="term" value="F:G protein-coupled receptor activity"/>
    <property type="evidence" value="ECO:0007669"/>
    <property type="project" value="InterPro"/>
</dbReference>
<evidence type="ECO:0000256" key="2">
    <source>
        <dbReference type="ARBA" id="ARBA00022692"/>
    </source>
</evidence>
<comment type="subcellular location">
    <subcellularLocation>
        <location evidence="1">Membrane</location>
    </subcellularLocation>
</comment>
<evidence type="ECO:0000256" key="3">
    <source>
        <dbReference type="ARBA" id="ARBA00022989"/>
    </source>
</evidence>
<evidence type="ECO:0000256" key="4">
    <source>
        <dbReference type="ARBA" id="ARBA00023136"/>
    </source>
</evidence>
<keyword evidence="2 5" id="KW-0812">Transmembrane</keyword>
<dbReference type="PANTHER" id="PTHR46641:SF7">
    <property type="entry name" value="G-PROTEIN COUPLED RECEPTORS FAMILY 1 PROFILE DOMAIN-CONTAINING PROTEIN"/>
    <property type="match status" value="1"/>
</dbReference>
<keyword evidence="7" id="KW-1185">Reference proteome</keyword>
<dbReference type="PANTHER" id="PTHR46641">
    <property type="entry name" value="FMRFAMIDE RECEPTOR-RELATED"/>
    <property type="match status" value="1"/>
</dbReference>
<dbReference type="SUPFAM" id="SSF81321">
    <property type="entry name" value="Family A G protein-coupled receptor-like"/>
    <property type="match status" value="1"/>
</dbReference>
<feature type="transmembrane region" description="Helical" evidence="5">
    <location>
        <begin position="300"/>
        <end position="322"/>
    </location>
</feature>
<feature type="transmembrane region" description="Helical" evidence="5">
    <location>
        <begin position="33"/>
        <end position="51"/>
    </location>
</feature>
<feature type="transmembrane region" description="Helical" evidence="5">
    <location>
        <begin position="342"/>
        <end position="363"/>
    </location>
</feature>
<organism evidence="7 8">
    <name type="scientific">Mesorhabditis belari</name>
    <dbReference type="NCBI Taxonomy" id="2138241"/>
    <lineage>
        <taxon>Eukaryota</taxon>
        <taxon>Metazoa</taxon>
        <taxon>Ecdysozoa</taxon>
        <taxon>Nematoda</taxon>
        <taxon>Chromadorea</taxon>
        <taxon>Rhabditida</taxon>
        <taxon>Rhabditina</taxon>
        <taxon>Rhabditomorpha</taxon>
        <taxon>Rhabditoidea</taxon>
        <taxon>Rhabditidae</taxon>
        <taxon>Mesorhabditinae</taxon>
        <taxon>Mesorhabditis</taxon>
    </lineage>
</organism>
<dbReference type="GO" id="GO:0016020">
    <property type="term" value="C:membrane"/>
    <property type="evidence" value="ECO:0007669"/>
    <property type="project" value="UniProtKB-SubCell"/>
</dbReference>
<dbReference type="PRINTS" id="PR00237">
    <property type="entry name" value="GPCRRHODOPSN"/>
</dbReference>
<dbReference type="InterPro" id="IPR052954">
    <property type="entry name" value="GPCR-Ligand_Int"/>
</dbReference>
<keyword evidence="3 5" id="KW-1133">Transmembrane helix</keyword>
<dbReference type="CDD" id="cd14978">
    <property type="entry name" value="7tmA_FMRFamide_R-like"/>
    <property type="match status" value="1"/>
</dbReference>
<dbReference type="Pfam" id="PF00001">
    <property type="entry name" value="7tm_1"/>
    <property type="match status" value="1"/>
</dbReference>
<dbReference type="InterPro" id="IPR000276">
    <property type="entry name" value="GPCR_Rhodpsn"/>
</dbReference>
<proteinExistence type="predicted"/>
<feature type="transmembrane region" description="Helical" evidence="5">
    <location>
        <begin position="63"/>
        <end position="87"/>
    </location>
</feature>
<keyword evidence="4 5" id="KW-0472">Membrane</keyword>
<name>A0AAF3F9G9_9BILA</name>
<protein>
    <submittedName>
        <fullName evidence="8">G-protein coupled receptors family 1 profile domain-containing protein</fullName>
    </submittedName>
</protein>
<evidence type="ECO:0000313" key="8">
    <source>
        <dbReference type="WBParaSite" id="MBELARI_LOCUS3246"/>
    </source>
</evidence>
<reference evidence="8" key="1">
    <citation type="submission" date="2024-02" db="UniProtKB">
        <authorList>
            <consortium name="WormBaseParasite"/>
        </authorList>
    </citation>
    <scope>IDENTIFICATION</scope>
</reference>
<evidence type="ECO:0000313" key="7">
    <source>
        <dbReference type="Proteomes" id="UP000887575"/>
    </source>
</evidence>